<proteinExistence type="predicted"/>
<name>A0A2K0W8B3_GIBNY</name>
<organism evidence="3 4">
    <name type="scientific">Gibberella nygamai</name>
    <name type="common">Bean root rot disease fungus</name>
    <name type="synonym">Fusarium nygamai</name>
    <dbReference type="NCBI Taxonomy" id="42673"/>
    <lineage>
        <taxon>Eukaryota</taxon>
        <taxon>Fungi</taxon>
        <taxon>Dikarya</taxon>
        <taxon>Ascomycota</taxon>
        <taxon>Pezizomycotina</taxon>
        <taxon>Sordariomycetes</taxon>
        <taxon>Hypocreomycetidae</taxon>
        <taxon>Hypocreales</taxon>
        <taxon>Nectriaceae</taxon>
        <taxon>Fusarium</taxon>
        <taxon>Fusarium fujikuroi species complex</taxon>
    </lineage>
</organism>
<dbReference type="AlphaFoldDB" id="A0A2K0W8B3"/>
<dbReference type="Pfam" id="PF13193">
    <property type="entry name" value="AMP-binding_C"/>
    <property type="match status" value="1"/>
</dbReference>
<dbReference type="STRING" id="42673.A0A2K0W8B3"/>
<dbReference type="InterPro" id="IPR045851">
    <property type="entry name" value="AMP-bd_C_sf"/>
</dbReference>
<evidence type="ECO:0000259" key="2">
    <source>
        <dbReference type="Pfam" id="PF13193"/>
    </source>
</evidence>
<protein>
    <recommendedName>
        <fullName evidence="5">AMP-dependent synthetase/ligase domain-containing protein</fullName>
    </recommendedName>
</protein>
<evidence type="ECO:0000313" key="4">
    <source>
        <dbReference type="Proteomes" id="UP000236664"/>
    </source>
</evidence>
<dbReference type="PANTHER" id="PTHR24096:SF194">
    <property type="entry name" value="AMP-DEPENDENT SYNTHETASE_LIGASE DOMAIN-CONTAINING PROTEIN"/>
    <property type="match status" value="1"/>
</dbReference>
<dbReference type="GO" id="GO:0016405">
    <property type="term" value="F:CoA-ligase activity"/>
    <property type="evidence" value="ECO:0007669"/>
    <property type="project" value="TreeGrafter"/>
</dbReference>
<dbReference type="OrthoDB" id="6509636at2759"/>
<evidence type="ECO:0008006" key="5">
    <source>
        <dbReference type="Google" id="ProtNLM"/>
    </source>
</evidence>
<accession>A0A2K0W8B3</accession>
<dbReference type="InterPro" id="IPR025110">
    <property type="entry name" value="AMP-bd_C"/>
</dbReference>
<dbReference type="Gene3D" id="3.30.300.30">
    <property type="match status" value="1"/>
</dbReference>
<dbReference type="PANTHER" id="PTHR24096">
    <property type="entry name" value="LONG-CHAIN-FATTY-ACID--COA LIGASE"/>
    <property type="match status" value="1"/>
</dbReference>
<dbReference type="Pfam" id="PF00501">
    <property type="entry name" value="AMP-binding"/>
    <property type="match status" value="1"/>
</dbReference>
<dbReference type="InterPro" id="IPR000873">
    <property type="entry name" value="AMP-dep_synth/lig_dom"/>
</dbReference>
<sequence length="212" mass="23448">MLAKRPECAQYNLSSLENILCGAAPLPKSLQREVSERYNVRIVQTYGMTELTCSAFHVPGNLEDCSGRVGQIDPNCEVKLLDDKGDEAPPGERGEVWVRGPNVCMGYWKNPTSTEEVFDNEGFLRTGDVAVVDSFGWYTIVERIKELIKVNGFQVAPAELEAALLEHPGVGDAAVVGLAWENEEMPLAYVVLKPTPEGFEVPELEQWINSSF</sequence>
<gene>
    <name evidence="3" type="ORF">FNYG_08169</name>
</gene>
<dbReference type="EMBL" id="MTQA01000105">
    <property type="protein sequence ID" value="PNP78539.1"/>
    <property type="molecule type" value="Genomic_DNA"/>
</dbReference>
<feature type="domain" description="AMP-binding enzyme C-terminal" evidence="2">
    <location>
        <begin position="159"/>
        <end position="210"/>
    </location>
</feature>
<dbReference type="InterPro" id="IPR042099">
    <property type="entry name" value="ANL_N_sf"/>
</dbReference>
<dbReference type="Gene3D" id="3.40.50.12780">
    <property type="entry name" value="N-terminal domain of ligase-like"/>
    <property type="match status" value="1"/>
</dbReference>
<feature type="domain" description="AMP-dependent synthetase/ligase" evidence="1">
    <location>
        <begin position="9"/>
        <end position="108"/>
    </location>
</feature>
<evidence type="ECO:0000313" key="3">
    <source>
        <dbReference type="EMBL" id="PNP78539.1"/>
    </source>
</evidence>
<dbReference type="SUPFAM" id="SSF56801">
    <property type="entry name" value="Acetyl-CoA synthetase-like"/>
    <property type="match status" value="1"/>
</dbReference>
<evidence type="ECO:0000259" key="1">
    <source>
        <dbReference type="Pfam" id="PF00501"/>
    </source>
</evidence>
<dbReference type="Proteomes" id="UP000236664">
    <property type="component" value="Unassembled WGS sequence"/>
</dbReference>
<comment type="caution">
    <text evidence="3">The sequence shown here is derived from an EMBL/GenBank/DDBJ whole genome shotgun (WGS) entry which is preliminary data.</text>
</comment>
<reference evidence="3 4" key="1">
    <citation type="submission" date="2017-06" db="EMBL/GenBank/DDBJ databases">
        <title>Genome of Fusarium nygamai isolate CS10214.</title>
        <authorList>
            <person name="Gardiner D.M."/>
            <person name="Obanor F."/>
            <person name="Kazan K."/>
        </authorList>
    </citation>
    <scope>NUCLEOTIDE SEQUENCE [LARGE SCALE GENOMIC DNA]</scope>
    <source>
        <strain evidence="3 4">CS10214</strain>
    </source>
</reference>
<keyword evidence="4" id="KW-1185">Reference proteome</keyword>